<reference evidence="3" key="1">
    <citation type="submission" date="2016-11" db="EMBL/GenBank/DDBJ databases">
        <authorList>
            <person name="Varghese N."/>
            <person name="Submissions S."/>
        </authorList>
    </citation>
    <scope>NUCLEOTIDE SEQUENCE [LARGE SCALE GENOMIC DNA]</scope>
    <source>
        <strain evidence="3">DSM 16579</strain>
    </source>
</reference>
<organism evidence="2 3">
    <name type="scientific">Marinomonas polaris DSM 16579</name>
    <dbReference type="NCBI Taxonomy" id="1122206"/>
    <lineage>
        <taxon>Bacteria</taxon>
        <taxon>Pseudomonadati</taxon>
        <taxon>Pseudomonadota</taxon>
        <taxon>Gammaproteobacteria</taxon>
        <taxon>Oceanospirillales</taxon>
        <taxon>Oceanospirillaceae</taxon>
        <taxon>Marinomonas</taxon>
    </lineage>
</organism>
<dbReference type="Proteomes" id="UP000184517">
    <property type="component" value="Unassembled WGS sequence"/>
</dbReference>
<dbReference type="PANTHER" id="PTHR12526">
    <property type="entry name" value="GLYCOSYLTRANSFERASE"/>
    <property type="match status" value="1"/>
</dbReference>
<proteinExistence type="predicted"/>
<evidence type="ECO:0000259" key="1">
    <source>
        <dbReference type="Pfam" id="PF00534"/>
    </source>
</evidence>
<gene>
    <name evidence="2" type="ORF">SAMN02745753_03628</name>
</gene>
<keyword evidence="3" id="KW-1185">Reference proteome</keyword>
<protein>
    <submittedName>
        <fullName evidence="2">Glycosyltransferase involved in cell wall bisynthesis</fullName>
    </submittedName>
</protein>
<keyword evidence="2" id="KW-0808">Transferase</keyword>
<dbReference type="InterPro" id="IPR001296">
    <property type="entry name" value="Glyco_trans_1"/>
</dbReference>
<dbReference type="GO" id="GO:0016757">
    <property type="term" value="F:glycosyltransferase activity"/>
    <property type="evidence" value="ECO:0007669"/>
    <property type="project" value="InterPro"/>
</dbReference>
<dbReference type="SUPFAM" id="SSF53756">
    <property type="entry name" value="UDP-Glycosyltransferase/glycogen phosphorylase"/>
    <property type="match status" value="1"/>
</dbReference>
<dbReference type="AlphaFoldDB" id="A0A1M5IJU9"/>
<feature type="domain" description="Glycosyl transferase family 1" evidence="1">
    <location>
        <begin position="166"/>
        <end position="322"/>
    </location>
</feature>
<name>A0A1M5IJU9_9GAMM</name>
<dbReference type="Pfam" id="PF00534">
    <property type="entry name" value="Glycos_transf_1"/>
    <property type="match status" value="1"/>
</dbReference>
<dbReference type="RefSeq" id="WP_072841143.1">
    <property type="nucleotide sequence ID" value="NZ_FQVF01000019.1"/>
</dbReference>
<dbReference type="STRING" id="1122206.SAMN02745753_03628"/>
<sequence>MLTVLHVNLAKGFRGGERQTELLIRALAKHFKIKQLLACREDSPLRTRLADVEDLSFVTANNQLSGHYAAPHADIVHAHEAKAVHWAYIHKLLRNTPYILTRRVDTVVKDKWLNKKTYSNASALVGISTLIANQIRDKKWGEVNQIPSTLAHLETDHKEGEAFRNAFPGKTIIGHVGALVDKHKGQKVLIEAASLLEKSHPDLHIVFFGDGADKEELESLSKDIKNITWMGFRPKIGDYLPYFDLFAFPSRNEGLGSTLLDVMDAGVPIIASNVGGIPDIVINNETGILIEANDSSALKDAIIKLSSDKALQTRLVEGAKKQIENYTPQKMAERYFSIYEKITA</sequence>
<dbReference type="EMBL" id="FQVF01000019">
    <property type="protein sequence ID" value="SHG28541.1"/>
    <property type="molecule type" value="Genomic_DNA"/>
</dbReference>
<dbReference type="Gene3D" id="3.40.50.2000">
    <property type="entry name" value="Glycogen Phosphorylase B"/>
    <property type="match status" value="2"/>
</dbReference>
<dbReference type="GO" id="GO:1901135">
    <property type="term" value="P:carbohydrate derivative metabolic process"/>
    <property type="evidence" value="ECO:0007669"/>
    <property type="project" value="UniProtKB-ARBA"/>
</dbReference>
<accession>A0A1M5IJU9</accession>
<evidence type="ECO:0000313" key="3">
    <source>
        <dbReference type="Proteomes" id="UP000184517"/>
    </source>
</evidence>
<dbReference type="CDD" id="cd03801">
    <property type="entry name" value="GT4_PimA-like"/>
    <property type="match status" value="1"/>
</dbReference>
<evidence type="ECO:0000313" key="2">
    <source>
        <dbReference type="EMBL" id="SHG28541.1"/>
    </source>
</evidence>
<dbReference type="OrthoDB" id="9795746at2"/>